<dbReference type="PANTHER" id="PTHR22809">
    <property type="entry name" value="METHYLTRANSFERASE-RELATED"/>
    <property type="match status" value="1"/>
</dbReference>
<dbReference type="CDD" id="cd02440">
    <property type="entry name" value="AdoMet_MTases"/>
    <property type="match status" value="1"/>
</dbReference>
<proteinExistence type="inferred from homology"/>
<keyword evidence="7" id="KW-1185">Reference proteome</keyword>
<sequence>MEDKTCTLVTKTRNGGTLRHSKDVKLHANDFEWDEKVAELTNAERSLVEKYMSKCLAELSRVGSSSSLEEVPVKPWETHFSASKYHFPLKNYILHAFPLLRTVLSRQDQPVWLLECGCGTGSTLLPIMSECTSPNVNFVGFDISPSALSHFKSHGIAQDYLQRNQLKLFTLAIGSAAYVADVDTMVPTMKRPRTDDGVNLVVNALAGADKSLRDQKFDAIFLIFVLSALPTVEKMVSAIKQLKRVLKPDGILLFRDYALPDHNFFRFLSKVDNRLEEIAFVKGDCTTQVFFHREFVTKLFASCGFVTVDDAPSRLMYHCNRIVNRKNGKRMDKIFINGTFKFASSS</sequence>
<organism evidence="6 7">
    <name type="scientific">Leishmania panamensis</name>
    <dbReference type="NCBI Taxonomy" id="5679"/>
    <lineage>
        <taxon>Eukaryota</taxon>
        <taxon>Discoba</taxon>
        <taxon>Euglenozoa</taxon>
        <taxon>Kinetoplastea</taxon>
        <taxon>Metakinetoplastina</taxon>
        <taxon>Trypanosomatida</taxon>
        <taxon>Trypanosomatidae</taxon>
        <taxon>Leishmaniinae</taxon>
        <taxon>Leishmania</taxon>
        <taxon>Leishmania guyanensis species complex</taxon>
    </lineage>
</organism>
<protein>
    <recommendedName>
        <fullName evidence="4">tRNA N(3)-methylcytidine methyltransferase</fullName>
        <ecNumber evidence="4">2.1.1.-</ecNumber>
    </recommendedName>
</protein>
<name>A0A088RQ39_LEIPA</name>
<keyword evidence="3 4" id="KW-0808">Transferase</keyword>
<evidence type="ECO:0000256" key="1">
    <source>
        <dbReference type="ARBA" id="ARBA00009725"/>
    </source>
</evidence>
<evidence type="ECO:0000256" key="4">
    <source>
        <dbReference type="PIRNR" id="PIRNR037755"/>
    </source>
</evidence>
<evidence type="ECO:0000259" key="5">
    <source>
        <dbReference type="Pfam" id="PF08242"/>
    </source>
</evidence>
<dbReference type="PIRSF" id="PIRSF037755">
    <property type="entry name" value="Mettl2_prd"/>
    <property type="match status" value="1"/>
</dbReference>
<dbReference type="eggNOG" id="KOG2361">
    <property type="taxonomic scope" value="Eukaryota"/>
</dbReference>
<dbReference type="Pfam" id="PF08242">
    <property type="entry name" value="Methyltransf_12"/>
    <property type="match status" value="1"/>
</dbReference>
<dbReference type="GO" id="GO:0032259">
    <property type="term" value="P:methylation"/>
    <property type="evidence" value="ECO:0007669"/>
    <property type="project" value="UniProtKB-KW"/>
</dbReference>
<accession>A0A088RQ39</accession>
<dbReference type="GO" id="GO:0008757">
    <property type="term" value="F:S-adenosylmethionine-dependent methyltransferase activity"/>
    <property type="evidence" value="ECO:0007669"/>
    <property type="project" value="UniProtKB-ARBA"/>
</dbReference>
<dbReference type="Gene3D" id="3.40.50.150">
    <property type="entry name" value="Vaccinia Virus protein VP39"/>
    <property type="match status" value="1"/>
</dbReference>
<keyword evidence="2 4" id="KW-0489">Methyltransferase</keyword>
<dbReference type="InterPro" id="IPR013217">
    <property type="entry name" value="Methyltransf_12"/>
</dbReference>
<evidence type="ECO:0000313" key="6">
    <source>
        <dbReference type="EMBL" id="AIN98083.1"/>
    </source>
</evidence>
<dbReference type="VEuPathDB" id="TriTrypDB:LPMP_210020"/>
<feature type="domain" description="Methyltransferase type 12" evidence="5">
    <location>
        <begin position="114"/>
        <end position="252"/>
    </location>
</feature>
<dbReference type="Proteomes" id="UP000063063">
    <property type="component" value="Chromosome 21"/>
</dbReference>
<comment type="function">
    <text evidence="4">S-adenosyl-L-methionine-dependent methyltransferase.</text>
</comment>
<dbReference type="InterPro" id="IPR026113">
    <property type="entry name" value="METTL2/6/8-like"/>
</dbReference>
<dbReference type="KEGG" id="lpan:LPMP_210020"/>
<dbReference type="EC" id="2.1.1.-" evidence="4"/>
<dbReference type="VEuPathDB" id="TriTrypDB:LPAL13_210005100"/>
<dbReference type="GeneID" id="22574824"/>
<dbReference type="RefSeq" id="XP_010698790.1">
    <property type="nucleotide sequence ID" value="XM_010700488.1"/>
</dbReference>
<dbReference type="InterPro" id="IPR029063">
    <property type="entry name" value="SAM-dependent_MTases_sf"/>
</dbReference>
<gene>
    <name evidence="6" type="ORF">LPMP_210020</name>
</gene>
<dbReference type="AlphaFoldDB" id="A0A088RQ39"/>
<evidence type="ECO:0000313" key="7">
    <source>
        <dbReference type="Proteomes" id="UP000063063"/>
    </source>
</evidence>
<dbReference type="SUPFAM" id="SSF53335">
    <property type="entry name" value="S-adenosyl-L-methionine-dependent methyltransferases"/>
    <property type="match status" value="1"/>
</dbReference>
<dbReference type="PANTHER" id="PTHR22809:SF14">
    <property type="entry name" value="TRNA N(3)-METHYLCYTIDINE METHYLTRANSFERASE"/>
    <property type="match status" value="1"/>
</dbReference>
<reference evidence="6 7" key="1">
    <citation type="journal article" date="2015" name="Sci. Rep.">
        <title>The genome of Leishmania panamensis: insights into genomics of the L. (Viannia) subgenus.</title>
        <authorList>
            <person name="Llanes A."/>
            <person name="Restrepo C.M."/>
            <person name="Vecchio G.D."/>
            <person name="Anguizola F.J."/>
            <person name="Lleonart R."/>
        </authorList>
    </citation>
    <scope>NUCLEOTIDE SEQUENCE [LARGE SCALE GENOMIC DNA]</scope>
    <source>
        <strain evidence="6 7">MHOM/PA/94/PSC-1</strain>
    </source>
</reference>
<dbReference type="GO" id="GO:0008173">
    <property type="term" value="F:RNA methyltransferase activity"/>
    <property type="evidence" value="ECO:0007669"/>
    <property type="project" value="UniProtKB-ARBA"/>
</dbReference>
<comment type="similarity">
    <text evidence="1 4">Belongs to the methyltransferase superfamily. METL family.</text>
</comment>
<dbReference type="OrthoDB" id="417697at2759"/>
<dbReference type="EMBL" id="CP009390">
    <property type="protein sequence ID" value="AIN98083.1"/>
    <property type="molecule type" value="Genomic_DNA"/>
</dbReference>
<evidence type="ECO:0000256" key="2">
    <source>
        <dbReference type="ARBA" id="ARBA00022603"/>
    </source>
</evidence>
<evidence type="ECO:0000256" key="3">
    <source>
        <dbReference type="ARBA" id="ARBA00022679"/>
    </source>
</evidence>